<evidence type="ECO:0000313" key="1">
    <source>
        <dbReference type="EMBL" id="JAD84410.1"/>
    </source>
</evidence>
<dbReference type="EMBL" id="GBRH01213485">
    <property type="protein sequence ID" value="JAD84410.1"/>
    <property type="molecule type" value="Transcribed_RNA"/>
</dbReference>
<dbReference type="AlphaFoldDB" id="A0A0A9DFJ2"/>
<organism evidence="1">
    <name type="scientific">Arundo donax</name>
    <name type="common">Giant reed</name>
    <name type="synonym">Donax arundinaceus</name>
    <dbReference type="NCBI Taxonomy" id="35708"/>
    <lineage>
        <taxon>Eukaryota</taxon>
        <taxon>Viridiplantae</taxon>
        <taxon>Streptophyta</taxon>
        <taxon>Embryophyta</taxon>
        <taxon>Tracheophyta</taxon>
        <taxon>Spermatophyta</taxon>
        <taxon>Magnoliopsida</taxon>
        <taxon>Liliopsida</taxon>
        <taxon>Poales</taxon>
        <taxon>Poaceae</taxon>
        <taxon>PACMAD clade</taxon>
        <taxon>Arundinoideae</taxon>
        <taxon>Arundineae</taxon>
        <taxon>Arundo</taxon>
    </lineage>
</organism>
<name>A0A0A9DFJ2_ARUDO</name>
<reference evidence="1" key="1">
    <citation type="submission" date="2014-09" db="EMBL/GenBank/DDBJ databases">
        <authorList>
            <person name="Magalhaes I.L.F."/>
            <person name="Oliveira U."/>
            <person name="Santos F.R."/>
            <person name="Vidigal T.H.D.A."/>
            <person name="Brescovit A.D."/>
            <person name="Santos A.J."/>
        </authorList>
    </citation>
    <scope>NUCLEOTIDE SEQUENCE</scope>
    <source>
        <tissue evidence="1">Shoot tissue taken approximately 20 cm above the soil surface</tissue>
    </source>
</reference>
<protein>
    <submittedName>
        <fullName evidence="1">Uncharacterized protein</fullName>
    </submittedName>
</protein>
<accession>A0A0A9DFJ2</accession>
<reference evidence="1" key="2">
    <citation type="journal article" date="2015" name="Data Brief">
        <title>Shoot transcriptome of the giant reed, Arundo donax.</title>
        <authorList>
            <person name="Barrero R.A."/>
            <person name="Guerrero F.D."/>
            <person name="Moolhuijzen P."/>
            <person name="Goolsby J.A."/>
            <person name="Tidwell J."/>
            <person name="Bellgard S.E."/>
            <person name="Bellgard M.I."/>
        </authorList>
    </citation>
    <scope>NUCLEOTIDE SEQUENCE</scope>
    <source>
        <tissue evidence="1">Shoot tissue taken approximately 20 cm above the soil surface</tissue>
    </source>
</reference>
<proteinExistence type="predicted"/>
<sequence>MSCCWSATCVAANRWLSTRSSWMSWSRATRRSSITAKAGCAAAEDAAAERGWCPRSGGASSLADAAAGAAAVPGARPRRGGLASCSLMT</sequence>